<feature type="transmembrane region" description="Helical" evidence="1">
    <location>
        <begin position="66"/>
        <end position="88"/>
    </location>
</feature>
<protein>
    <submittedName>
        <fullName evidence="2">Uncharacterized protein</fullName>
    </submittedName>
</protein>
<feature type="transmembrane region" description="Helical" evidence="1">
    <location>
        <begin position="94"/>
        <end position="113"/>
    </location>
</feature>
<comment type="caution">
    <text evidence="2">The sequence shown here is derived from an EMBL/GenBank/DDBJ whole genome shotgun (WGS) entry which is preliminary data.</text>
</comment>
<dbReference type="EMBL" id="JALY01000281">
    <property type="protein sequence ID" value="POZ89695.1"/>
    <property type="molecule type" value="Genomic_DNA"/>
</dbReference>
<name>A0A2S5E9H0_9BACT</name>
<gene>
    <name evidence="2" type="ORF">AA81_12755</name>
</gene>
<feature type="non-terminal residue" evidence="2">
    <location>
        <position position="114"/>
    </location>
</feature>
<organism evidence="2 3">
    <name type="scientific">Petrotoga halophila DSM 16923</name>
    <dbReference type="NCBI Taxonomy" id="1122953"/>
    <lineage>
        <taxon>Bacteria</taxon>
        <taxon>Thermotogati</taxon>
        <taxon>Thermotogota</taxon>
        <taxon>Thermotogae</taxon>
        <taxon>Petrotogales</taxon>
        <taxon>Petrotogaceae</taxon>
        <taxon>Petrotoga</taxon>
    </lineage>
</organism>
<dbReference type="Proteomes" id="UP000236950">
    <property type="component" value="Unassembled WGS sequence"/>
</dbReference>
<dbReference type="AlphaFoldDB" id="A0A2S5E9H0"/>
<sequence>MQEKAKIPTDILIFLVLFALIPFLMVPNLVYEYSTQKHLVFSLFMVVILIYYLLKYFSKPISIKFTYPHIFLSFFSISAFLSLISVYIENKYYLPTSAGVAFYIVLIAFFSYVI</sequence>
<keyword evidence="3" id="KW-1185">Reference proteome</keyword>
<keyword evidence="1" id="KW-1133">Transmembrane helix</keyword>
<evidence type="ECO:0000256" key="1">
    <source>
        <dbReference type="SAM" id="Phobius"/>
    </source>
</evidence>
<feature type="transmembrane region" description="Helical" evidence="1">
    <location>
        <begin position="12"/>
        <end position="31"/>
    </location>
</feature>
<keyword evidence="1" id="KW-0812">Transmembrane</keyword>
<proteinExistence type="predicted"/>
<keyword evidence="1" id="KW-0472">Membrane</keyword>
<accession>A0A2S5E9H0</accession>
<evidence type="ECO:0000313" key="2">
    <source>
        <dbReference type="EMBL" id="POZ89695.1"/>
    </source>
</evidence>
<feature type="transmembrane region" description="Helical" evidence="1">
    <location>
        <begin position="37"/>
        <end position="54"/>
    </location>
</feature>
<dbReference type="RefSeq" id="WP_146050402.1">
    <property type="nucleotide sequence ID" value="NZ_JALY01000281.1"/>
</dbReference>
<evidence type="ECO:0000313" key="3">
    <source>
        <dbReference type="Proteomes" id="UP000236950"/>
    </source>
</evidence>
<reference evidence="2 3" key="1">
    <citation type="submission" date="2014-01" db="EMBL/GenBank/DDBJ databases">
        <title>Comparative genomics of Petrotoga.</title>
        <authorList>
            <person name="Chow K."/>
            <person name="Charchuk R."/>
            <person name="Nesbo C.L."/>
        </authorList>
    </citation>
    <scope>NUCLEOTIDE SEQUENCE [LARGE SCALE GENOMIC DNA]</scope>
    <source>
        <strain evidence="2 3">DSM 16923</strain>
    </source>
</reference>